<name>T1CQD4_9ZZZZ</name>
<comment type="caution">
    <text evidence="2">The sequence shown here is derived from an EMBL/GenBank/DDBJ whole genome shotgun (WGS) entry which is preliminary data.</text>
</comment>
<feature type="non-terminal residue" evidence="2">
    <location>
        <position position="82"/>
    </location>
</feature>
<feature type="domain" description="2Fe-2S ferredoxin-type" evidence="1">
    <location>
        <begin position="1"/>
        <end position="76"/>
    </location>
</feature>
<dbReference type="InterPro" id="IPR036010">
    <property type="entry name" value="2Fe-2S_ferredoxin-like_sf"/>
</dbReference>
<reference evidence="2" key="1">
    <citation type="submission" date="2013-08" db="EMBL/GenBank/DDBJ databases">
        <authorList>
            <person name="Mendez C."/>
            <person name="Richter M."/>
            <person name="Ferrer M."/>
            <person name="Sanchez J."/>
        </authorList>
    </citation>
    <scope>NUCLEOTIDE SEQUENCE</scope>
</reference>
<dbReference type="InterPro" id="IPR001041">
    <property type="entry name" value="2Fe-2S_ferredoxin-type"/>
</dbReference>
<dbReference type="AlphaFoldDB" id="T1CQD4"/>
<dbReference type="PROSITE" id="PS51085">
    <property type="entry name" value="2FE2S_FER_2"/>
    <property type="match status" value="1"/>
</dbReference>
<dbReference type="SUPFAM" id="SSF54292">
    <property type="entry name" value="2Fe-2S ferredoxin-like"/>
    <property type="match status" value="1"/>
</dbReference>
<sequence>MVRFLLDGVALEAKEGETILAVLHREGIPLPQVCFQEGLGPVETCETCLVECEGRLLRACSTPVTEGLSLSIARAAAARQKA</sequence>
<gene>
    <name evidence="2" type="ORF">B1B_04522</name>
</gene>
<protein>
    <submittedName>
        <fullName evidence="2">Formate dehydrogenase alpha chain</fullName>
    </submittedName>
</protein>
<accession>T1CQD4</accession>
<dbReference type="Gene3D" id="3.10.20.740">
    <property type="match status" value="1"/>
</dbReference>
<reference evidence="2" key="2">
    <citation type="journal article" date="2014" name="ISME J.">
        <title>Microbial stratification in low pH oxic and suboxic macroscopic growths along an acid mine drainage.</title>
        <authorList>
            <person name="Mendez-Garcia C."/>
            <person name="Mesa V."/>
            <person name="Sprenger R.R."/>
            <person name="Richter M."/>
            <person name="Diez M.S."/>
            <person name="Solano J."/>
            <person name="Bargiela R."/>
            <person name="Golyshina O.V."/>
            <person name="Manteca A."/>
            <person name="Ramos J.L."/>
            <person name="Gallego J.R."/>
            <person name="Llorente I."/>
            <person name="Martins Dos Santos V.A."/>
            <person name="Jensen O.N."/>
            <person name="Pelaez A.I."/>
            <person name="Sanchez J."/>
            <person name="Ferrer M."/>
        </authorList>
    </citation>
    <scope>NUCLEOTIDE SEQUENCE</scope>
</reference>
<proteinExistence type="predicted"/>
<dbReference type="GO" id="GO:0051536">
    <property type="term" value="F:iron-sulfur cluster binding"/>
    <property type="evidence" value="ECO:0007669"/>
    <property type="project" value="InterPro"/>
</dbReference>
<dbReference type="EMBL" id="AUZY01002826">
    <property type="protein sequence ID" value="EQD71325.1"/>
    <property type="molecule type" value="Genomic_DNA"/>
</dbReference>
<organism evidence="2">
    <name type="scientific">mine drainage metagenome</name>
    <dbReference type="NCBI Taxonomy" id="410659"/>
    <lineage>
        <taxon>unclassified sequences</taxon>
        <taxon>metagenomes</taxon>
        <taxon>ecological metagenomes</taxon>
    </lineage>
</organism>
<evidence type="ECO:0000259" key="1">
    <source>
        <dbReference type="PROSITE" id="PS51085"/>
    </source>
</evidence>
<evidence type="ECO:0000313" key="2">
    <source>
        <dbReference type="EMBL" id="EQD71325.1"/>
    </source>
</evidence>
<dbReference type="Pfam" id="PF13510">
    <property type="entry name" value="Fer2_4"/>
    <property type="match status" value="1"/>
</dbReference>